<feature type="compositionally biased region" description="Polar residues" evidence="1">
    <location>
        <begin position="107"/>
        <end position="116"/>
    </location>
</feature>
<keyword evidence="2" id="KW-0732">Signal</keyword>
<dbReference type="AlphaFoldDB" id="A0A2W5BXM4"/>
<evidence type="ECO:0000256" key="2">
    <source>
        <dbReference type="SAM" id="SignalP"/>
    </source>
</evidence>
<dbReference type="EMBL" id="QFNK01000041">
    <property type="protein sequence ID" value="PZO87791.1"/>
    <property type="molecule type" value="Genomic_DNA"/>
</dbReference>
<gene>
    <name evidence="3" type="ORF">DI626_03210</name>
</gene>
<feature type="chain" id="PRO_5015865507" evidence="2">
    <location>
        <begin position="45"/>
        <end position="138"/>
    </location>
</feature>
<sequence>MQIRICGRLVRWQKPIKLRKLTKLPHHAALAAIMAILSSAPSYAAAPCGAPEQKIERSSQSLKTVPKKHTADNIPAMALAMAFGMRSVHGPVQKTAPSARSAFVSHPASQKRQAASMSRERGCVLSSSAIMPPRMIAQ</sequence>
<feature type="signal peptide" evidence="2">
    <location>
        <begin position="1"/>
        <end position="44"/>
    </location>
</feature>
<evidence type="ECO:0000313" key="3">
    <source>
        <dbReference type="EMBL" id="PZO87791.1"/>
    </source>
</evidence>
<protein>
    <submittedName>
        <fullName evidence="3">Uncharacterized protein</fullName>
    </submittedName>
</protein>
<feature type="region of interest" description="Disordered" evidence="1">
    <location>
        <begin position="91"/>
        <end position="123"/>
    </location>
</feature>
<proteinExistence type="predicted"/>
<comment type="caution">
    <text evidence="3">The sequence shown here is derived from an EMBL/GenBank/DDBJ whole genome shotgun (WGS) entry which is preliminary data.</text>
</comment>
<dbReference type="Proteomes" id="UP000249557">
    <property type="component" value="Unassembled WGS sequence"/>
</dbReference>
<organism evidence="3 4">
    <name type="scientific">Micavibrio aeruginosavorus</name>
    <dbReference type="NCBI Taxonomy" id="349221"/>
    <lineage>
        <taxon>Bacteria</taxon>
        <taxon>Pseudomonadati</taxon>
        <taxon>Bdellovibrionota</taxon>
        <taxon>Bdellovibrionia</taxon>
        <taxon>Bdellovibrionales</taxon>
        <taxon>Pseudobdellovibrionaceae</taxon>
        <taxon>Micavibrio</taxon>
    </lineage>
</organism>
<evidence type="ECO:0000313" key="4">
    <source>
        <dbReference type="Proteomes" id="UP000249557"/>
    </source>
</evidence>
<name>A0A2W5BXM4_9BACT</name>
<evidence type="ECO:0000256" key="1">
    <source>
        <dbReference type="SAM" id="MobiDB-lite"/>
    </source>
</evidence>
<reference evidence="3 4" key="1">
    <citation type="submission" date="2017-08" db="EMBL/GenBank/DDBJ databases">
        <title>Infants hospitalized years apart are colonized by the same room-sourced microbial strains.</title>
        <authorList>
            <person name="Brooks B."/>
            <person name="Olm M.R."/>
            <person name="Firek B.A."/>
            <person name="Baker R."/>
            <person name="Thomas B.C."/>
            <person name="Morowitz M.J."/>
            <person name="Banfield J.F."/>
        </authorList>
    </citation>
    <scope>NUCLEOTIDE SEQUENCE [LARGE SCALE GENOMIC DNA]</scope>
    <source>
        <strain evidence="3">S2_018_000_R2_104</strain>
    </source>
</reference>
<accession>A0A2W5BXM4</accession>